<dbReference type="GO" id="GO:0022857">
    <property type="term" value="F:transmembrane transporter activity"/>
    <property type="evidence" value="ECO:0007669"/>
    <property type="project" value="InterPro"/>
</dbReference>
<feature type="transmembrane region" description="Helical" evidence="7">
    <location>
        <begin position="237"/>
        <end position="255"/>
    </location>
</feature>
<feature type="transmembrane region" description="Helical" evidence="7">
    <location>
        <begin position="209"/>
        <end position="225"/>
    </location>
</feature>
<feature type="transmembrane region" description="Helical" evidence="7">
    <location>
        <begin position="467"/>
        <end position="485"/>
    </location>
</feature>
<keyword evidence="10" id="KW-1185">Reference proteome</keyword>
<dbReference type="InterPro" id="IPR020846">
    <property type="entry name" value="MFS_dom"/>
</dbReference>
<dbReference type="Proteomes" id="UP000321532">
    <property type="component" value="Unassembled WGS sequence"/>
</dbReference>
<evidence type="ECO:0000256" key="2">
    <source>
        <dbReference type="ARBA" id="ARBA00022448"/>
    </source>
</evidence>
<evidence type="ECO:0000256" key="5">
    <source>
        <dbReference type="ARBA" id="ARBA00022989"/>
    </source>
</evidence>
<evidence type="ECO:0000256" key="3">
    <source>
        <dbReference type="ARBA" id="ARBA00022475"/>
    </source>
</evidence>
<keyword evidence="6 7" id="KW-0472">Membrane</keyword>
<dbReference type="EMBL" id="BJYS01000014">
    <property type="protein sequence ID" value="GEO04445.1"/>
    <property type="molecule type" value="Genomic_DNA"/>
</dbReference>
<keyword evidence="2" id="KW-0813">Transport</keyword>
<dbReference type="GO" id="GO:0005886">
    <property type="term" value="C:plasma membrane"/>
    <property type="evidence" value="ECO:0007669"/>
    <property type="project" value="UniProtKB-SubCell"/>
</dbReference>
<feature type="transmembrane region" description="Helical" evidence="7">
    <location>
        <begin position="175"/>
        <end position="197"/>
    </location>
</feature>
<gene>
    <name evidence="9" type="ORF">AAE02nite_21090</name>
</gene>
<comment type="caution">
    <text evidence="9">The sequence shown here is derived from an EMBL/GenBank/DDBJ whole genome shotgun (WGS) entry which is preliminary data.</text>
</comment>
<dbReference type="Gene3D" id="1.20.1720.10">
    <property type="entry name" value="Multidrug resistance protein D"/>
    <property type="match status" value="1"/>
</dbReference>
<feature type="transmembrane region" description="Helical" evidence="7">
    <location>
        <begin position="412"/>
        <end position="429"/>
    </location>
</feature>
<dbReference type="Pfam" id="PF07690">
    <property type="entry name" value="MFS_1"/>
    <property type="match status" value="1"/>
</dbReference>
<dbReference type="RefSeq" id="WP_146897704.1">
    <property type="nucleotide sequence ID" value="NZ_BJYS01000014.1"/>
</dbReference>
<dbReference type="OrthoDB" id="9807274at2"/>
<protein>
    <submittedName>
        <fullName evidence="9">MFS transporter</fullName>
    </submittedName>
</protein>
<feature type="transmembrane region" description="Helical" evidence="7">
    <location>
        <begin position="121"/>
        <end position="141"/>
    </location>
</feature>
<comment type="subcellular location">
    <subcellularLocation>
        <location evidence="1">Cell membrane</location>
        <topology evidence="1">Multi-pass membrane protein</topology>
    </subcellularLocation>
</comment>
<feature type="transmembrane region" description="Helical" evidence="7">
    <location>
        <begin position="368"/>
        <end position="391"/>
    </location>
</feature>
<dbReference type="AlphaFoldDB" id="A0A512AXK2"/>
<dbReference type="InterPro" id="IPR004638">
    <property type="entry name" value="EmrB-like"/>
</dbReference>
<feature type="transmembrane region" description="Helical" evidence="7">
    <location>
        <begin position="21"/>
        <end position="44"/>
    </location>
</feature>
<proteinExistence type="predicted"/>
<evidence type="ECO:0000256" key="6">
    <source>
        <dbReference type="ARBA" id="ARBA00023136"/>
    </source>
</evidence>
<dbReference type="PANTHER" id="PTHR42718:SF46">
    <property type="entry name" value="BLR6921 PROTEIN"/>
    <property type="match status" value="1"/>
</dbReference>
<evidence type="ECO:0000256" key="4">
    <source>
        <dbReference type="ARBA" id="ARBA00022692"/>
    </source>
</evidence>
<reference evidence="9 10" key="1">
    <citation type="submission" date="2019-07" db="EMBL/GenBank/DDBJ databases">
        <title>Whole genome shotgun sequence of Adhaeribacter aerolatus NBRC 106133.</title>
        <authorList>
            <person name="Hosoyama A."/>
            <person name="Uohara A."/>
            <person name="Ohji S."/>
            <person name="Ichikawa N."/>
        </authorList>
    </citation>
    <scope>NUCLEOTIDE SEQUENCE [LARGE SCALE GENOMIC DNA]</scope>
    <source>
        <strain evidence="9 10">NBRC 106133</strain>
    </source>
</reference>
<evidence type="ECO:0000313" key="9">
    <source>
        <dbReference type="EMBL" id="GEO04445.1"/>
    </source>
</evidence>
<feature type="transmembrane region" description="Helical" evidence="7">
    <location>
        <begin position="276"/>
        <end position="295"/>
    </location>
</feature>
<dbReference type="InterPro" id="IPR011701">
    <property type="entry name" value="MFS"/>
</dbReference>
<evidence type="ECO:0000313" key="10">
    <source>
        <dbReference type="Proteomes" id="UP000321532"/>
    </source>
</evidence>
<evidence type="ECO:0000256" key="7">
    <source>
        <dbReference type="SAM" id="Phobius"/>
    </source>
</evidence>
<dbReference type="InterPro" id="IPR036259">
    <property type="entry name" value="MFS_trans_sf"/>
</dbReference>
<keyword evidence="5 7" id="KW-1133">Transmembrane helix</keyword>
<accession>A0A512AXK2</accession>
<keyword evidence="4 7" id="KW-0812">Transmembrane</keyword>
<evidence type="ECO:0000256" key="1">
    <source>
        <dbReference type="ARBA" id="ARBA00004651"/>
    </source>
</evidence>
<feature type="transmembrane region" description="Helical" evidence="7">
    <location>
        <begin position="307"/>
        <end position="327"/>
    </location>
</feature>
<sequence>MSNTTSINSKSVATNEGKFGLALLVVATAQLMLVLDDTIANIALPSIQRDLGVSASTLPWIINAYVLAFGALLLFGGRVGDLYGRRQVFRIGLVIFIVASLLGGLGWNAEMLIAARSLQGIGAALVAPNVLALIATTFPVGKPRNKAMAVYAAMSAVGMTIGVLLGGVLTGFLSWHWVFFINVPIGLAVLLGTKTLVEGHRNPGKLNSLDAVSGAAGILALVYGITRGGEHGWNDTITLASFAIAVVLVAVFLWFQSHREHPMLPLGLFRESSRSGSYVTILFIGGGLMATYYLLTLYMQQVLQFSPVMAGLASLPVSFGIVFAAGISNKLLEKVAPRVVSAPGLLLAAMGMYWLSTLTVNSSYAGHVLPGLFITYSGLGMGFLPLTLTAVHEVAEEWAGVASAVLNTSQQIGAALGVAVLATISTFITNQQLPEAARILQEGLANNNQNAVVSATDALTAGYTTGFLAGAGMLLFAALIVALTVKTGRIQAAAEASLEGQPVGV</sequence>
<evidence type="ECO:0000259" key="8">
    <source>
        <dbReference type="PROSITE" id="PS50850"/>
    </source>
</evidence>
<keyword evidence="3" id="KW-1003">Cell membrane</keyword>
<feature type="transmembrane region" description="Helical" evidence="7">
    <location>
        <begin position="88"/>
        <end position="109"/>
    </location>
</feature>
<name>A0A512AXK2_9BACT</name>
<dbReference type="CDD" id="cd17321">
    <property type="entry name" value="MFS_MMR_MDR_like"/>
    <property type="match status" value="1"/>
</dbReference>
<feature type="transmembrane region" description="Helical" evidence="7">
    <location>
        <begin position="148"/>
        <end position="169"/>
    </location>
</feature>
<feature type="domain" description="Major facilitator superfamily (MFS) profile" evidence="8">
    <location>
        <begin position="22"/>
        <end position="489"/>
    </location>
</feature>
<dbReference type="PROSITE" id="PS50850">
    <property type="entry name" value="MFS"/>
    <property type="match status" value="1"/>
</dbReference>
<dbReference type="SUPFAM" id="SSF103473">
    <property type="entry name" value="MFS general substrate transporter"/>
    <property type="match status" value="1"/>
</dbReference>
<dbReference type="Gene3D" id="1.20.1250.20">
    <property type="entry name" value="MFS general substrate transporter like domains"/>
    <property type="match status" value="1"/>
</dbReference>
<dbReference type="PANTHER" id="PTHR42718">
    <property type="entry name" value="MAJOR FACILITATOR SUPERFAMILY MULTIDRUG TRANSPORTER MFSC"/>
    <property type="match status" value="1"/>
</dbReference>
<dbReference type="NCBIfam" id="TIGR00711">
    <property type="entry name" value="efflux_EmrB"/>
    <property type="match status" value="1"/>
</dbReference>
<feature type="transmembrane region" description="Helical" evidence="7">
    <location>
        <begin position="56"/>
        <end position="76"/>
    </location>
</feature>
<organism evidence="9 10">
    <name type="scientific">Adhaeribacter aerolatus</name>
    <dbReference type="NCBI Taxonomy" id="670289"/>
    <lineage>
        <taxon>Bacteria</taxon>
        <taxon>Pseudomonadati</taxon>
        <taxon>Bacteroidota</taxon>
        <taxon>Cytophagia</taxon>
        <taxon>Cytophagales</taxon>
        <taxon>Hymenobacteraceae</taxon>
        <taxon>Adhaeribacter</taxon>
    </lineage>
</organism>
<feature type="transmembrane region" description="Helical" evidence="7">
    <location>
        <begin position="339"/>
        <end position="356"/>
    </location>
</feature>